<dbReference type="SUPFAM" id="SSF160904">
    <property type="entry name" value="Jann2411-like"/>
    <property type="match status" value="1"/>
</dbReference>
<evidence type="ECO:0000313" key="3">
    <source>
        <dbReference type="Proteomes" id="UP001141259"/>
    </source>
</evidence>
<dbReference type="PANTHER" id="PTHR35525">
    <property type="entry name" value="BLL6575 PROTEIN"/>
    <property type="match status" value="1"/>
</dbReference>
<gene>
    <name evidence="2" type="ORF">NZH93_28050</name>
</gene>
<dbReference type="PANTHER" id="PTHR35525:SF3">
    <property type="entry name" value="BLL6575 PROTEIN"/>
    <property type="match status" value="1"/>
</dbReference>
<dbReference type="Proteomes" id="UP001141259">
    <property type="component" value="Unassembled WGS sequence"/>
</dbReference>
<dbReference type="AlphaFoldDB" id="A0A9X2VRA7"/>
<dbReference type="RefSeq" id="WP_259626223.1">
    <property type="nucleotide sequence ID" value="NZ_JANYMP010000015.1"/>
</dbReference>
<dbReference type="InterPro" id="IPR021005">
    <property type="entry name" value="Znf_CGNR"/>
</dbReference>
<dbReference type="InterPro" id="IPR010852">
    <property type="entry name" value="ABATE"/>
</dbReference>
<dbReference type="Pfam" id="PF07336">
    <property type="entry name" value="ABATE"/>
    <property type="match status" value="1"/>
</dbReference>
<accession>A0A9X2VRA7</accession>
<feature type="domain" description="Zinc finger CGNR" evidence="1">
    <location>
        <begin position="133"/>
        <end position="175"/>
    </location>
</feature>
<dbReference type="EMBL" id="JANYMP010000015">
    <property type="protein sequence ID" value="MCS7480727.1"/>
    <property type="molecule type" value="Genomic_DNA"/>
</dbReference>
<sequence>MDVTFVSGNLALDFVGTVGSRRTERVQLLAGPDDLAAWTTAAGLLDEAPAVDDRAFQQAVELREELYRLACAARDGEDYGDVALLNGWAAKPPVVVALGADGVVRRTGGLDAVLATIGRSAVDLLARPLASELRECGAETCTRLYVDHSRRGARRWCDMKRCGNRVKAAQFRARHA</sequence>
<dbReference type="Pfam" id="PF11706">
    <property type="entry name" value="zf-CGNR"/>
    <property type="match status" value="1"/>
</dbReference>
<name>A0A9X2VRA7_9PSEU</name>
<comment type="caution">
    <text evidence="2">The sequence shown here is derived from an EMBL/GenBank/DDBJ whole genome shotgun (WGS) entry which is preliminary data.</text>
</comment>
<evidence type="ECO:0000259" key="1">
    <source>
        <dbReference type="Pfam" id="PF11706"/>
    </source>
</evidence>
<reference evidence="2" key="1">
    <citation type="submission" date="2022-08" db="EMBL/GenBank/DDBJ databases">
        <authorList>
            <person name="Tistechok S."/>
            <person name="Samborskyy M."/>
            <person name="Roman I."/>
        </authorList>
    </citation>
    <scope>NUCLEOTIDE SEQUENCE</scope>
    <source>
        <strain evidence="2">DSM 103496</strain>
    </source>
</reference>
<evidence type="ECO:0000313" key="2">
    <source>
        <dbReference type="EMBL" id="MCS7480727.1"/>
    </source>
</evidence>
<proteinExistence type="predicted"/>
<protein>
    <submittedName>
        <fullName evidence="2">CGNR zinc finger domain-containing protein</fullName>
    </submittedName>
</protein>
<keyword evidence="3" id="KW-1185">Reference proteome</keyword>
<dbReference type="InterPro" id="IPR023286">
    <property type="entry name" value="ABATE_dom_sf"/>
</dbReference>
<dbReference type="Gene3D" id="1.10.3300.10">
    <property type="entry name" value="Jann2411-like domain"/>
    <property type="match status" value="1"/>
</dbReference>
<organism evidence="2 3">
    <name type="scientific">Umezawaea endophytica</name>
    <dbReference type="NCBI Taxonomy" id="1654476"/>
    <lineage>
        <taxon>Bacteria</taxon>
        <taxon>Bacillati</taxon>
        <taxon>Actinomycetota</taxon>
        <taxon>Actinomycetes</taxon>
        <taxon>Pseudonocardiales</taxon>
        <taxon>Pseudonocardiaceae</taxon>
        <taxon>Umezawaea</taxon>
    </lineage>
</organism>